<comment type="caution">
    <text evidence="1">The sequence shown here is derived from an EMBL/GenBank/DDBJ whole genome shotgun (WGS) entry which is preliminary data.</text>
</comment>
<protein>
    <submittedName>
        <fullName evidence="1">Uncharacterized protein</fullName>
    </submittedName>
</protein>
<reference evidence="1 2" key="1">
    <citation type="submission" date="2020-08" db="EMBL/GenBank/DDBJ databases">
        <title>Genomic Encyclopedia of Type Strains, Phase IV (KMG-IV): sequencing the most valuable type-strain genomes for metagenomic binning, comparative biology and taxonomic classification.</title>
        <authorList>
            <person name="Goeker M."/>
        </authorList>
    </citation>
    <scope>NUCLEOTIDE SEQUENCE [LARGE SCALE GENOMIC DNA]</scope>
    <source>
        <strain evidence="1 2">DSM 29007</strain>
    </source>
</reference>
<dbReference type="RefSeq" id="WP_170035727.1">
    <property type="nucleotide sequence ID" value="NZ_JABDTL010000001.1"/>
</dbReference>
<keyword evidence="2" id="KW-1185">Reference proteome</keyword>
<name>A0A841GXG5_9BACT</name>
<evidence type="ECO:0000313" key="2">
    <source>
        <dbReference type="Proteomes" id="UP000582837"/>
    </source>
</evidence>
<dbReference type="EMBL" id="JACHIA010000004">
    <property type="protein sequence ID" value="MBB6070336.1"/>
    <property type="molecule type" value="Genomic_DNA"/>
</dbReference>
<dbReference type="AlphaFoldDB" id="A0A841GXG5"/>
<evidence type="ECO:0000313" key="1">
    <source>
        <dbReference type="EMBL" id="MBB6070336.1"/>
    </source>
</evidence>
<proteinExistence type="predicted"/>
<accession>A0A841GXG5</accession>
<organism evidence="1 2">
    <name type="scientific">Longimicrobium terrae</name>
    <dbReference type="NCBI Taxonomy" id="1639882"/>
    <lineage>
        <taxon>Bacteria</taxon>
        <taxon>Pseudomonadati</taxon>
        <taxon>Gemmatimonadota</taxon>
        <taxon>Longimicrobiia</taxon>
        <taxon>Longimicrobiales</taxon>
        <taxon>Longimicrobiaceae</taxon>
        <taxon>Longimicrobium</taxon>
    </lineage>
</organism>
<sequence length="122" mass="13153">MDHLQPSPGNPNRFRYRDGTEGDVIEVEIWYSKGTTPASRGLHVGVHALTITGEFEFRGFSAGIQRMVRSLDRASRQTLERTAAAADARVPELAAAYRADPDGLGRTALELLAADLTGATGL</sequence>
<dbReference type="Proteomes" id="UP000582837">
    <property type="component" value="Unassembled WGS sequence"/>
</dbReference>
<gene>
    <name evidence="1" type="ORF">HNQ61_001955</name>
</gene>